<dbReference type="EMBL" id="CP002032">
    <property type="protein sequence ID" value="ADH60579.1"/>
    <property type="molecule type" value="Genomic_DNA"/>
</dbReference>
<name>A0ABM5LP81_THEM3</name>
<keyword evidence="1" id="KW-0812">Transmembrane</keyword>
<dbReference type="RefSeq" id="WP_013150102.1">
    <property type="nucleotide sequence ID" value="NC_014209.1"/>
</dbReference>
<organism evidence="2 3">
    <name type="scientific">Thermoanaerobacter mathranii subsp. mathranii (strain DSM 11426 / CCUG 53645 / CIP 108742 / A3)</name>
    <dbReference type="NCBI Taxonomy" id="583358"/>
    <lineage>
        <taxon>Bacteria</taxon>
        <taxon>Bacillati</taxon>
        <taxon>Bacillota</taxon>
        <taxon>Clostridia</taxon>
        <taxon>Thermoanaerobacterales</taxon>
        <taxon>Thermoanaerobacteraceae</taxon>
        <taxon>Thermoanaerobacter</taxon>
    </lineage>
</organism>
<feature type="transmembrane region" description="Helical" evidence="1">
    <location>
        <begin position="6"/>
        <end position="27"/>
    </location>
</feature>
<gene>
    <name evidence="2" type="ordered locus">Tmath_0842</name>
</gene>
<keyword evidence="1" id="KW-0472">Membrane</keyword>
<keyword evidence="1" id="KW-1133">Transmembrane helix</keyword>
<evidence type="ECO:0000313" key="3">
    <source>
        <dbReference type="Proteomes" id="UP000002064"/>
    </source>
</evidence>
<evidence type="ECO:0000256" key="1">
    <source>
        <dbReference type="SAM" id="Phobius"/>
    </source>
</evidence>
<dbReference type="Proteomes" id="UP000002064">
    <property type="component" value="Chromosome"/>
</dbReference>
<reference evidence="2 3" key="1">
    <citation type="submission" date="2010-05" db="EMBL/GenBank/DDBJ databases">
        <title>Complete sequence of Thermoanaerobacter mathranii subsp. mathranii mathranii str. A3.</title>
        <authorList>
            <consortium name="US DOE Joint Genome Institute"/>
            <person name="Lucas S."/>
            <person name="Copeland A."/>
            <person name="Lapidus A."/>
            <person name="Cheng J.-F."/>
            <person name="Bruce D."/>
            <person name="Goodwin L."/>
            <person name="Pitluck S."/>
            <person name="Held B."/>
            <person name="Detter J.C."/>
            <person name="Han C."/>
            <person name="Tapia R."/>
            <person name="Land M."/>
            <person name="Hauser L."/>
            <person name="Kyrpides N."/>
            <person name="Mikhailova N."/>
            <person name="Zhou J."/>
            <person name="Hemme C."/>
            <person name="Woyke T."/>
        </authorList>
    </citation>
    <scope>NUCLEOTIDE SEQUENCE [LARGE SCALE GENOMIC DNA]</scope>
    <source>
        <strain evidence="2 3">A3</strain>
    </source>
</reference>
<evidence type="ECO:0000313" key="2">
    <source>
        <dbReference type="EMBL" id="ADH60579.1"/>
    </source>
</evidence>
<proteinExistence type="predicted"/>
<protein>
    <submittedName>
        <fullName evidence="2">Uncharacterized protein</fullName>
    </submittedName>
</protein>
<sequence length="222" mass="26511">MNKIYVIVIVITIIIAVIVGGIVRASFVDTQKISLDDLMEYKAMGGPWFYEKNFSFSDLVEDSEVIVKGTALEREFLHLSTLVGFRVVSVYKGNDSLKNKTIYIFEPSFFNFKNKFFIIHNGYNFMKYGDEYILFLKKWPYLEYMKYNPFYKNKDIYMLTHNGGIDKYSTKNVFFDKILSSEQEYYYREIEEYEVIAYSKDELNRYNEIKKRILEKFLNINK</sequence>
<accession>A0ABM5LP81</accession>
<keyword evidence="3" id="KW-1185">Reference proteome</keyword>